<evidence type="ECO:0000313" key="3">
    <source>
        <dbReference type="Proteomes" id="UP001596122"/>
    </source>
</evidence>
<dbReference type="InterPro" id="IPR007403">
    <property type="entry name" value="DUF456"/>
</dbReference>
<feature type="transmembrane region" description="Helical" evidence="1">
    <location>
        <begin position="142"/>
        <end position="168"/>
    </location>
</feature>
<organism evidence="2 3">
    <name type="scientific">Aquipuribacter nitratireducens</name>
    <dbReference type="NCBI Taxonomy" id="650104"/>
    <lineage>
        <taxon>Bacteria</taxon>
        <taxon>Bacillati</taxon>
        <taxon>Actinomycetota</taxon>
        <taxon>Actinomycetes</taxon>
        <taxon>Micrococcales</taxon>
        <taxon>Intrasporangiaceae</taxon>
        <taxon>Aquipuribacter</taxon>
    </lineage>
</organism>
<protein>
    <submittedName>
        <fullName evidence="2">DUF456 domain-containing protein</fullName>
    </submittedName>
</protein>
<evidence type="ECO:0000256" key="1">
    <source>
        <dbReference type="SAM" id="Phobius"/>
    </source>
</evidence>
<keyword evidence="1" id="KW-0472">Membrane</keyword>
<evidence type="ECO:0000313" key="2">
    <source>
        <dbReference type="EMBL" id="MFC5379758.1"/>
    </source>
</evidence>
<keyword evidence="3" id="KW-1185">Reference proteome</keyword>
<feature type="transmembrane region" description="Helical" evidence="1">
    <location>
        <begin position="89"/>
        <end position="122"/>
    </location>
</feature>
<feature type="transmembrane region" description="Helical" evidence="1">
    <location>
        <begin position="12"/>
        <end position="35"/>
    </location>
</feature>
<dbReference type="Proteomes" id="UP001596122">
    <property type="component" value="Unassembled WGS sequence"/>
</dbReference>
<accession>A0ABW0GJS5</accession>
<gene>
    <name evidence="2" type="ORF">ACFPJ6_03035</name>
</gene>
<dbReference type="Pfam" id="PF04306">
    <property type="entry name" value="DUF456"/>
    <property type="match status" value="1"/>
</dbReference>
<dbReference type="EMBL" id="JBHSLD010000004">
    <property type="protein sequence ID" value="MFC5379758.1"/>
    <property type="molecule type" value="Genomic_DNA"/>
</dbReference>
<sequence length="169" mass="17698">MADVADLLDPREWAVALAFLAMLVGLVGIVVPVLPGLALVNAAFLGFTLYDRDPWGWAALGVSLVLWAAAAVLQYYVPGKRLLAAGIPSWVLLVAGLAGVVGFFVVPVVGLPLFFVGAVYLVQSYRARHLGRSLGSTWQAVVAVVTSQAIELAAGVTSVVLFVLVVVLT</sequence>
<reference evidence="3" key="1">
    <citation type="journal article" date="2019" name="Int. J. Syst. Evol. Microbiol.">
        <title>The Global Catalogue of Microorganisms (GCM) 10K type strain sequencing project: providing services to taxonomists for standard genome sequencing and annotation.</title>
        <authorList>
            <consortium name="The Broad Institute Genomics Platform"/>
            <consortium name="The Broad Institute Genome Sequencing Center for Infectious Disease"/>
            <person name="Wu L."/>
            <person name="Ma J."/>
        </authorList>
    </citation>
    <scope>NUCLEOTIDE SEQUENCE [LARGE SCALE GENOMIC DNA]</scope>
    <source>
        <strain evidence="3">CCUG 43114</strain>
    </source>
</reference>
<comment type="caution">
    <text evidence="2">The sequence shown here is derived from an EMBL/GenBank/DDBJ whole genome shotgun (WGS) entry which is preliminary data.</text>
</comment>
<keyword evidence="1" id="KW-1133">Transmembrane helix</keyword>
<dbReference type="RefSeq" id="WP_340268984.1">
    <property type="nucleotide sequence ID" value="NZ_JBBEOG010000003.1"/>
</dbReference>
<keyword evidence="1" id="KW-0812">Transmembrane</keyword>
<proteinExistence type="predicted"/>
<feature type="transmembrane region" description="Helical" evidence="1">
    <location>
        <begin position="55"/>
        <end position="77"/>
    </location>
</feature>
<name>A0ABW0GJS5_9MICO</name>